<evidence type="ECO:0000256" key="3">
    <source>
        <dbReference type="ARBA" id="ARBA00004669"/>
    </source>
</evidence>
<evidence type="ECO:0000256" key="8">
    <source>
        <dbReference type="ARBA" id="ARBA00022679"/>
    </source>
</evidence>
<gene>
    <name evidence="12" type="ORF">EI555_018838</name>
</gene>
<comment type="subcellular location">
    <subcellularLocation>
        <location evidence="2">Cytoplasm</location>
    </subcellularLocation>
</comment>
<comment type="caution">
    <text evidence="12">The sequence shown here is derived from an EMBL/GenBank/DDBJ whole genome shotgun (WGS) entry which is preliminary data.</text>
</comment>
<proteinExistence type="predicted"/>
<dbReference type="GO" id="GO:0046100">
    <property type="term" value="P:hypoxanthine metabolic process"/>
    <property type="evidence" value="ECO:0007669"/>
    <property type="project" value="TreeGrafter"/>
</dbReference>
<dbReference type="GO" id="GO:0032263">
    <property type="term" value="P:GMP salvage"/>
    <property type="evidence" value="ECO:0007669"/>
    <property type="project" value="TreeGrafter"/>
</dbReference>
<evidence type="ECO:0000256" key="9">
    <source>
        <dbReference type="ARBA" id="ARBA00022726"/>
    </source>
</evidence>
<sequence>MWLQAHCIRRPQILWALPTWHGPTLDHVLSYLIPLVSSFKPFGLTLFGSVCLGSHSTSAGTLSFTFPFVPIKPDSCKARQTTSLVNKSLKYHRDKSKAYALTQMFPGLLTLQLSYKDSWRYDDEPGYDLDLFCRPNHYAEDLEKVFIPHGLIMDRTEQLA</sequence>
<reference evidence="13" key="1">
    <citation type="journal article" date="2019" name="IScience">
        <title>Narwhal Genome Reveals Long-Term Low Genetic Diversity despite Current Large Abundance Size.</title>
        <authorList>
            <person name="Westbury M.V."/>
            <person name="Petersen B."/>
            <person name="Garde E."/>
            <person name="Heide-Jorgensen M.P."/>
            <person name="Lorenzen E.D."/>
        </authorList>
    </citation>
    <scope>NUCLEOTIDE SEQUENCE [LARGE SCALE GENOMIC DNA]</scope>
</reference>
<protein>
    <recommendedName>
        <fullName evidence="5">Hypoxanthine-guanine phosphoribosyltransferase</fullName>
        <ecNumber evidence="4">2.4.2.8</ecNumber>
    </recommendedName>
</protein>
<comment type="cofactor">
    <cofactor evidence="1">
        <name>Mg(2+)</name>
        <dbReference type="ChEBI" id="CHEBI:18420"/>
    </cofactor>
</comment>
<dbReference type="PANTHER" id="PTHR43340:SF6">
    <property type="entry name" value="HYPOXANTHINE-GUANINE PHOSPHORIBOSYLTRANSFERASE"/>
    <property type="match status" value="1"/>
</dbReference>
<keyword evidence="9" id="KW-0660">Purine salvage</keyword>
<dbReference type="GO" id="GO:0004422">
    <property type="term" value="F:hypoxanthine phosphoribosyltransferase activity"/>
    <property type="evidence" value="ECO:0007669"/>
    <property type="project" value="TreeGrafter"/>
</dbReference>
<evidence type="ECO:0000313" key="12">
    <source>
        <dbReference type="EMBL" id="TKC43765.1"/>
    </source>
</evidence>
<keyword evidence="7" id="KW-0328">Glycosyltransferase</keyword>
<dbReference type="GO" id="GO:0032264">
    <property type="term" value="P:IMP salvage"/>
    <property type="evidence" value="ECO:0007669"/>
    <property type="project" value="TreeGrafter"/>
</dbReference>
<dbReference type="EMBL" id="RWIC01000448">
    <property type="protein sequence ID" value="TKC43765.1"/>
    <property type="molecule type" value="Genomic_DNA"/>
</dbReference>
<evidence type="ECO:0000313" key="13">
    <source>
        <dbReference type="Proteomes" id="UP000308365"/>
    </source>
</evidence>
<dbReference type="EC" id="2.4.2.8" evidence="4"/>
<dbReference type="Proteomes" id="UP000308365">
    <property type="component" value="Unassembled WGS sequence"/>
</dbReference>
<dbReference type="Gene3D" id="3.40.50.2020">
    <property type="match status" value="1"/>
</dbReference>
<evidence type="ECO:0000256" key="7">
    <source>
        <dbReference type="ARBA" id="ARBA00022676"/>
    </source>
</evidence>
<evidence type="ECO:0000256" key="6">
    <source>
        <dbReference type="ARBA" id="ARBA00022490"/>
    </source>
</evidence>
<name>A0A4U1F375_MONMO</name>
<evidence type="ECO:0000256" key="5">
    <source>
        <dbReference type="ARBA" id="ARBA00022099"/>
    </source>
</evidence>
<dbReference type="InterPro" id="IPR050408">
    <property type="entry name" value="HGPRT"/>
</dbReference>
<comment type="catalytic activity">
    <reaction evidence="11">
        <text>IMP + diphosphate = hypoxanthine + 5-phospho-alpha-D-ribose 1-diphosphate</text>
        <dbReference type="Rhea" id="RHEA:17973"/>
        <dbReference type="ChEBI" id="CHEBI:17368"/>
        <dbReference type="ChEBI" id="CHEBI:33019"/>
        <dbReference type="ChEBI" id="CHEBI:58017"/>
        <dbReference type="ChEBI" id="CHEBI:58053"/>
        <dbReference type="EC" id="2.4.2.8"/>
    </reaction>
    <physiologicalReaction direction="right-to-left" evidence="11">
        <dbReference type="Rhea" id="RHEA:17975"/>
    </physiologicalReaction>
</comment>
<dbReference type="GO" id="GO:0005829">
    <property type="term" value="C:cytosol"/>
    <property type="evidence" value="ECO:0007669"/>
    <property type="project" value="TreeGrafter"/>
</dbReference>
<evidence type="ECO:0000256" key="4">
    <source>
        <dbReference type="ARBA" id="ARBA00011895"/>
    </source>
</evidence>
<dbReference type="PANTHER" id="PTHR43340">
    <property type="entry name" value="HYPOXANTHINE-GUANINE PHOSPHORIBOSYLTRANSFERASE"/>
    <property type="match status" value="1"/>
</dbReference>
<keyword evidence="8" id="KW-0808">Transferase</keyword>
<evidence type="ECO:0000256" key="10">
    <source>
        <dbReference type="ARBA" id="ARBA00048811"/>
    </source>
</evidence>
<accession>A0A4U1F375</accession>
<dbReference type="GO" id="GO:0006166">
    <property type="term" value="P:purine ribonucleoside salvage"/>
    <property type="evidence" value="ECO:0007669"/>
    <property type="project" value="UniProtKB-KW"/>
</dbReference>
<comment type="pathway">
    <text evidence="3">Purine metabolism; IMP biosynthesis via salvage pathway; IMP from hypoxanthine: step 1/1.</text>
</comment>
<dbReference type="InterPro" id="IPR029057">
    <property type="entry name" value="PRTase-like"/>
</dbReference>
<dbReference type="GO" id="GO:0000287">
    <property type="term" value="F:magnesium ion binding"/>
    <property type="evidence" value="ECO:0007669"/>
    <property type="project" value="TreeGrafter"/>
</dbReference>
<dbReference type="AlphaFoldDB" id="A0A4U1F375"/>
<organism evidence="12 13">
    <name type="scientific">Monodon monoceros</name>
    <name type="common">Narwhal</name>
    <name type="synonym">Ceratodon monodon</name>
    <dbReference type="NCBI Taxonomy" id="40151"/>
    <lineage>
        <taxon>Eukaryota</taxon>
        <taxon>Metazoa</taxon>
        <taxon>Chordata</taxon>
        <taxon>Craniata</taxon>
        <taxon>Vertebrata</taxon>
        <taxon>Euteleostomi</taxon>
        <taxon>Mammalia</taxon>
        <taxon>Eutheria</taxon>
        <taxon>Laurasiatheria</taxon>
        <taxon>Artiodactyla</taxon>
        <taxon>Whippomorpha</taxon>
        <taxon>Cetacea</taxon>
        <taxon>Odontoceti</taxon>
        <taxon>Monodontidae</taxon>
        <taxon>Monodon</taxon>
    </lineage>
</organism>
<evidence type="ECO:0000256" key="1">
    <source>
        <dbReference type="ARBA" id="ARBA00001946"/>
    </source>
</evidence>
<comment type="catalytic activity">
    <reaction evidence="10">
        <text>GMP + diphosphate = guanine + 5-phospho-alpha-D-ribose 1-diphosphate</text>
        <dbReference type="Rhea" id="RHEA:25424"/>
        <dbReference type="ChEBI" id="CHEBI:16235"/>
        <dbReference type="ChEBI" id="CHEBI:33019"/>
        <dbReference type="ChEBI" id="CHEBI:58017"/>
        <dbReference type="ChEBI" id="CHEBI:58115"/>
        <dbReference type="EC" id="2.4.2.8"/>
    </reaction>
    <physiologicalReaction direction="right-to-left" evidence="10">
        <dbReference type="Rhea" id="RHEA:25426"/>
    </physiologicalReaction>
</comment>
<evidence type="ECO:0000256" key="11">
    <source>
        <dbReference type="ARBA" id="ARBA00049402"/>
    </source>
</evidence>
<keyword evidence="6" id="KW-0963">Cytoplasm</keyword>
<dbReference type="GO" id="GO:0006178">
    <property type="term" value="P:guanine salvage"/>
    <property type="evidence" value="ECO:0007669"/>
    <property type="project" value="TreeGrafter"/>
</dbReference>
<evidence type="ECO:0000256" key="2">
    <source>
        <dbReference type="ARBA" id="ARBA00004496"/>
    </source>
</evidence>